<evidence type="ECO:0000313" key="2">
    <source>
        <dbReference type="EMBL" id="KRG71539.1"/>
    </source>
</evidence>
<keyword evidence="1" id="KW-1133">Transmembrane helix</keyword>
<dbReference type="EMBL" id="LDJL01000002">
    <property type="protein sequence ID" value="KRG71539.1"/>
    <property type="molecule type" value="Genomic_DNA"/>
</dbReference>
<keyword evidence="3" id="KW-1185">Reference proteome</keyword>
<reference evidence="2 3" key="1">
    <citation type="submission" date="2015-05" db="EMBL/GenBank/DDBJ databases">
        <title>Genome sequencing and analysis of members of genus Stenotrophomonas.</title>
        <authorList>
            <person name="Patil P.P."/>
            <person name="Midha S."/>
            <person name="Patil P.B."/>
        </authorList>
    </citation>
    <scope>NUCLEOTIDE SEQUENCE [LARGE SCALE GENOMIC DNA]</scope>
    <source>
        <strain evidence="2 3">DSM 21858</strain>
    </source>
</reference>
<dbReference type="Proteomes" id="UP000052052">
    <property type="component" value="Unassembled WGS sequence"/>
</dbReference>
<keyword evidence="1" id="KW-0472">Membrane</keyword>
<sequence>MHRLIVLFPEGGPGAGLILLRLAVMACLLLQDPPVAGAYADAMDLATAVLAALLLIGLLTRTTAATCCVLALRVMHGADAGSVLPALALALSALALALLGPGAYSIDARLFGRRVLGRPR</sequence>
<dbReference type="AlphaFoldDB" id="A0A0R0D1S9"/>
<gene>
    <name evidence="2" type="ORF">ABB29_01840</name>
</gene>
<name>A0A0R0D1S9_9GAMM</name>
<organism evidence="2 3">
    <name type="scientific">Pseudoxanthomonas dokdonensis</name>
    <dbReference type="NCBI Taxonomy" id="344882"/>
    <lineage>
        <taxon>Bacteria</taxon>
        <taxon>Pseudomonadati</taxon>
        <taxon>Pseudomonadota</taxon>
        <taxon>Gammaproteobacteria</taxon>
        <taxon>Lysobacterales</taxon>
        <taxon>Lysobacteraceae</taxon>
        <taxon>Pseudoxanthomonas</taxon>
    </lineage>
</organism>
<dbReference type="STRING" id="344882.ABB29_01840"/>
<feature type="transmembrane region" description="Helical" evidence="1">
    <location>
        <begin position="48"/>
        <end position="72"/>
    </location>
</feature>
<evidence type="ECO:0000256" key="1">
    <source>
        <dbReference type="SAM" id="Phobius"/>
    </source>
</evidence>
<comment type="caution">
    <text evidence="2">The sequence shown here is derived from an EMBL/GenBank/DDBJ whole genome shotgun (WGS) entry which is preliminary data.</text>
</comment>
<dbReference type="PATRIC" id="fig|344882.3.peg.1566"/>
<evidence type="ECO:0000313" key="3">
    <source>
        <dbReference type="Proteomes" id="UP000052052"/>
    </source>
</evidence>
<accession>A0A0R0D1S9</accession>
<feature type="transmembrane region" description="Helical" evidence="1">
    <location>
        <begin position="84"/>
        <end position="106"/>
    </location>
</feature>
<protein>
    <submittedName>
        <fullName evidence="2">Uncharacterized protein</fullName>
    </submittedName>
</protein>
<proteinExistence type="predicted"/>
<keyword evidence="1" id="KW-0812">Transmembrane</keyword>
<dbReference type="RefSeq" id="WP_057656919.1">
    <property type="nucleotide sequence ID" value="NZ_LDJL01000002.1"/>
</dbReference>